<feature type="active site" description="Proton acceptor" evidence="5">
    <location>
        <position position="61"/>
    </location>
</feature>
<dbReference type="EC" id="5.1.3.13" evidence="3 7"/>
<dbReference type="InterPro" id="IPR000888">
    <property type="entry name" value="RmlC-like"/>
</dbReference>
<dbReference type="EMBL" id="LVWG01000022">
    <property type="protein sequence ID" value="KZK74566.1"/>
    <property type="molecule type" value="Genomic_DNA"/>
</dbReference>
<dbReference type="PANTHER" id="PTHR21047:SF2">
    <property type="entry name" value="THYMIDINE DIPHOSPHO-4-KETO-RHAMNOSE 3,5-EPIMERASE"/>
    <property type="match status" value="1"/>
</dbReference>
<dbReference type="InterPro" id="IPR011051">
    <property type="entry name" value="RmlC_Cupin_sf"/>
</dbReference>
<dbReference type="UniPathway" id="UPA00124"/>
<evidence type="ECO:0000256" key="6">
    <source>
        <dbReference type="PIRSR" id="PIRSR600888-3"/>
    </source>
</evidence>
<sequence>MRVIATDIPDVLELEPDVLGDLRGYFLESFRQDVIEESVGRVRFVQDNESKSRRGVLRGLHFQKPPYTQSKLVRVVSGRVLDIALDIRIGSPWYGRHVACELDGERKNMLWVPKGFAHGFVVLSDEAVFAYKCDNYYMPSHEGGIHWNDSAIGIDWKLDPSLILVSARDSSLPGLSSADSFRYEEFSSDRIYRR</sequence>
<gene>
    <name evidence="8" type="ORF">A3K90_02285</name>
</gene>
<dbReference type="GO" id="GO:0000271">
    <property type="term" value="P:polysaccharide biosynthetic process"/>
    <property type="evidence" value="ECO:0007669"/>
    <property type="project" value="TreeGrafter"/>
</dbReference>
<evidence type="ECO:0000256" key="4">
    <source>
        <dbReference type="ARBA" id="ARBA00019595"/>
    </source>
</evidence>
<dbReference type="AlphaFoldDB" id="A0A165LXX3"/>
<dbReference type="SUPFAM" id="SSF51182">
    <property type="entry name" value="RmlC-like cupins"/>
    <property type="match status" value="1"/>
</dbReference>
<dbReference type="RefSeq" id="WP_303681300.1">
    <property type="nucleotide sequence ID" value="NZ_LVWG01000022.1"/>
</dbReference>
<dbReference type="PANTHER" id="PTHR21047">
    <property type="entry name" value="DTDP-6-DEOXY-D-GLUCOSE-3,5 EPIMERASE"/>
    <property type="match status" value="1"/>
</dbReference>
<evidence type="ECO:0000256" key="7">
    <source>
        <dbReference type="RuleBase" id="RU364069"/>
    </source>
</evidence>
<dbReference type="GO" id="GO:0005829">
    <property type="term" value="C:cytosol"/>
    <property type="evidence" value="ECO:0007669"/>
    <property type="project" value="TreeGrafter"/>
</dbReference>
<organism evidence="8 9">
    <name type="scientific">Pelodictyon luteolum</name>
    <dbReference type="NCBI Taxonomy" id="1100"/>
    <lineage>
        <taxon>Bacteria</taxon>
        <taxon>Pseudomonadati</taxon>
        <taxon>Chlorobiota</taxon>
        <taxon>Chlorobiia</taxon>
        <taxon>Chlorobiales</taxon>
        <taxon>Chlorobiaceae</taxon>
        <taxon>Chlorobium/Pelodictyon group</taxon>
        <taxon>Pelodictyon</taxon>
    </lineage>
</organism>
<dbReference type="Proteomes" id="UP000076481">
    <property type="component" value="Unassembled WGS sequence"/>
</dbReference>
<evidence type="ECO:0000256" key="5">
    <source>
        <dbReference type="PIRSR" id="PIRSR600888-1"/>
    </source>
</evidence>
<accession>A0A165LXX3</accession>
<comment type="catalytic activity">
    <reaction evidence="1 7">
        <text>dTDP-4-dehydro-6-deoxy-alpha-D-glucose = dTDP-4-dehydro-beta-L-rhamnose</text>
        <dbReference type="Rhea" id="RHEA:16969"/>
        <dbReference type="ChEBI" id="CHEBI:57649"/>
        <dbReference type="ChEBI" id="CHEBI:62830"/>
        <dbReference type="EC" id="5.1.3.13"/>
    </reaction>
</comment>
<comment type="function">
    <text evidence="2 7">Catalyzes the epimerization of the C3' and C5'positions of dTDP-6-deoxy-D-xylo-4-hexulose, forming dTDP-6-deoxy-L-lyxo-4-hexulose.</text>
</comment>
<comment type="subunit">
    <text evidence="7">Homodimer.</text>
</comment>
<feature type="site" description="Participates in a stacking interaction with the thymidine ring of dTDP-4-oxo-6-deoxyglucose" evidence="6">
    <location>
        <position position="137"/>
    </location>
</feature>
<proteinExistence type="inferred from homology"/>
<feature type="active site" description="Proton donor" evidence="5">
    <location>
        <position position="131"/>
    </location>
</feature>
<keyword evidence="7" id="KW-0413">Isomerase</keyword>
<protein>
    <recommendedName>
        <fullName evidence="4 7">dTDP-4-dehydrorhamnose 3,5-epimerase</fullName>
        <ecNumber evidence="3 7">5.1.3.13</ecNumber>
    </recommendedName>
    <alternativeName>
        <fullName evidence="7">Thymidine diphospho-4-keto-rhamnose 3,5-epimerase</fullName>
    </alternativeName>
</protein>
<evidence type="ECO:0000256" key="3">
    <source>
        <dbReference type="ARBA" id="ARBA00012098"/>
    </source>
</evidence>
<dbReference type="GO" id="GO:0008830">
    <property type="term" value="F:dTDP-4-dehydrorhamnose 3,5-epimerase activity"/>
    <property type="evidence" value="ECO:0007669"/>
    <property type="project" value="UniProtKB-UniRule"/>
</dbReference>
<reference evidence="8 9" key="1">
    <citation type="submission" date="2016-03" db="EMBL/GenBank/DDBJ databases">
        <title>Speciation and ecological success in dimly lit waters: horizontal gene transfer in a green sulfur bacteria bloom unveiled by metagenomic assembly.</title>
        <authorList>
            <person name="Llorens-Mares T."/>
            <person name="Liu Z."/>
            <person name="Allen L.Z."/>
            <person name="Rusch D.B."/>
            <person name="Craig M.T."/>
            <person name="Dupont C.L."/>
            <person name="Bryant D.A."/>
            <person name="Casamayor E.O."/>
        </authorList>
    </citation>
    <scope>NUCLEOTIDE SEQUENCE [LARGE SCALE GENOMIC DNA]</scope>
    <source>
        <strain evidence="8">CIII</strain>
    </source>
</reference>
<evidence type="ECO:0000256" key="1">
    <source>
        <dbReference type="ARBA" id="ARBA00001298"/>
    </source>
</evidence>
<evidence type="ECO:0000313" key="8">
    <source>
        <dbReference type="EMBL" id="KZK74566.1"/>
    </source>
</evidence>
<dbReference type="GO" id="GO:0019305">
    <property type="term" value="P:dTDP-rhamnose biosynthetic process"/>
    <property type="evidence" value="ECO:0007669"/>
    <property type="project" value="UniProtKB-UniRule"/>
</dbReference>
<comment type="similarity">
    <text evidence="7">Belongs to the dTDP-4-dehydrorhamnose 3,5-epimerase family.</text>
</comment>
<dbReference type="Gene3D" id="2.60.120.10">
    <property type="entry name" value="Jelly Rolls"/>
    <property type="match status" value="1"/>
</dbReference>
<evidence type="ECO:0000256" key="2">
    <source>
        <dbReference type="ARBA" id="ARBA00001997"/>
    </source>
</evidence>
<dbReference type="Pfam" id="PF00908">
    <property type="entry name" value="dTDP_sugar_isom"/>
    <property type="match status" value="1"/>
</dbReference>
<dbReference type="InterPro" id="IPR014710">
    <property type="entry name" value="RmlC-like_jellyroll"/>
</dbReference>
<comment type="caution">
    <text evidence="8">The sequence shown here is derived from an EMBL/GenBank/DDBJ whole genome shotgun (WGS) entry which is preliminary data.</text>
</comment>
<dbReference type="CDD" id="cd00438">
    <property type="entry name" value="cupin_RmlC"/>
    <property type="match status" value="1"/>
</dbReference>
<evidence type="ECO:0000313" key="9">
    <source>
        <dbReference type="Proteomes" id="UP000076481"/>
    </source>
</evidence>
<name>A0A165LXX3_PELLU</name>
<comment type="pathway">
    <text evidence="7">Carbohydrate biosynthesis; dTDP-L-rhamnose biosynthesis.</text>
</comment>
<dbReference type="NCBIfam" id="TIGR01221">
    <property type="entry name" value="rmlC"/>
    <property type="match status" value="1"/>
</dbReference>